<feature type="non-terminal residue" evidence="1">
    <location>
        <position position="1"/>
    </location>
</feature>
<gene>
    <name evidence="1" type="ORF">GMARGA_LOCUS40981</name>
</gene>
<protein>
    <submittedName>
        <fullName evidence="1">29543_t:CDS:1</fullName>
    </submittedName>
</protein>
<evidence type="ECO:0000313" key="2">
    <source>
        <dbReference type="Proteomes" id="UP000789901"/>
    </source>
</evidence>
<keyword evidence="2" id="KW-1185">Reference proteome</keyword>
<sequence>IKLSKGTGNFGTEIYEKNFYDSDMNLYKSKELHISIENLVYKESVAKNKFSRILAIVDTDGKLKITVQCILIFEELPNNSQ</sequence>
<evidence type="ECO:0000313" key="1">
    <source>
        <dbReference type="EMBL" id="CAG8851912.1"/>
    </source>
</evidence>
<dbReference type="Proteomes" id="UP000789901">
    <property type="component" value="Unassembled WGS sequence"/>
</dbReference>
<proteinExistence type="predicted"/>
<accession>A0ABN7XBM2</accession>
<dbReference type="EMBL" id="CAJVQB010108643">
    <property type="protein sequence ID" value="CAG8851912.1"/>
    <property type="molecule type" value="Genomic_DNA"/>
</dbReference>
<feature type="non-terminal residue" evidence="1">
    <location>
        <position position="81"/>
    </location>
</feature>
<comment type="caution">
    <text evidence="1">The sequence shown here is derived from an EMBL/GenBank/DDBJ whole genome shotgun (WGS) entry which is preliminary data.</text>
</comment>
<name>A0ABN7XBM2_GIGMA</name>
<reference evidence="1 2" key="1">
    <citation type="submission" date="2021-06" db="EMBL/GenBank/DDBJ databases">
        <authorList>
            <person name="Kallberg Y."/>
            <person name="Tangrot J."/>
            <person name="Rosling A."/>
        </authorList>
    </citation>
    <scope>NUCLEOTIDE SEQUENCE [LARGE SCALE GENOMIC DNA]</scope>
    <source>
        <strain evidence="1 2">120-4 pot B 10/14</strain>
    </source>
</reference>
<organism evidence="1 2">
    <name type="scientific">Gigaspora margarita</name>
    <dbReference type="NCBI Taxonomy" id="4874"/>
    <lineage>
        <taxon>Eukaryota</taxon>
        <taxon>Fungi</taxon>
        <taxon>Fungi incertae sedis</taxon>
        <taxon>Mucoromycota</taxon>
        <taxon>Glomeromycotina</taxon>
        <taxon>Glomeromycetes</taxon>
        <taxon>Diversisporales</taxon>
        <taxon>Gigasporaceae</taxon>
        <taxon>Gigaspora</taxon>
    </lineage>
</organism>